<dbReference type="Proteomes" id="UP001341281">
    <property type="component" value="Chromosome 04"/>
</dbReference>
<sequence>RHRVLAKAGIMEKDDAIEIILVDEEDLWVGNRRPSRAGGMNERKVDCVATAAGQKSDPLHRILGVGDELMILQEVVSEKMTILRWGALVLRNEVVLGTGFASGM</sequence>
<feature type="non-terminal residue" evidence="1">
    <location>
        <position position="1"/>
    </location>
</feature>
<evidence type="ECO:0000313" key="2">
    <source>
        <dbReference type="Proteomes" id="UP001341281"/>
    </source>
</evidence>
<name>A0AAQ3WRS7_PASNO</name>
<accession>A0AAQ3WRS7</accession>
<proteinExistence type="predicted"/>
<dbReference type="AlphaFoldDB" id="A0AAQ3WRS7"/>
<gene>
    <name evidence="1" type="ORF">U9M48_019706</name>
</gene>
<protein>
    <submittedName>
        <fullName evidence="1">Uncharacterized protein</fullName>
    </submittedName>
</protein>
<keyword evidence="2" id="KW-1185">Reference proteome</keyword>
<evidence type="ECO:0000313" key="1">
    <source>
        <dbReference type="EMBL" id="WVZ71081.1"/>
    </source>
</evidence>
<reference evidence="1 2" key="1">
    <citation type="submission" date="2024-02" db="EMBL/GenBank/DDBJ databases">
        <title>High-quality chromosome-scale genome assembly of Pensacola bahiagrass (Paspalum notatum Flugge var. saurae).</title>
        <authorList>
            <person name="Vega J.M."/>
            <person name="Podio M."/>
            <person name="Orjuela J."/>
            <person name="Siena L.A."/>
            <person name="Pessino S.C."/>
            <person name="Combes M.C."/>
            <person name="Mariac C."/>
            <person name="Albertini E."/>
            <person name="Pupilli F."/>
            <person name="Ortiz J.P.A."/>
            <person name="Leblanc O."/>
        </authorList>
    </citation>
    <scope>NUCLEOTIDE SEQUENCE [LARGE SCALE GENOMIC DNA]</scope>
    <source>
        <strain evidence="1">R1</strain>
        <tissue evidence="1">Leaf</tissue>
    </source>
</reference>
<organism evidence="1 2">
    <name type="scientific">Paspalum notatum var. saurae</name>
    <dbReference type="NCBI Taxonomy" id="547442"/>
    <lineage>
        <taxon>Eukaryota</taxon>
        <taxon>Viridiplantae</taxon>
        <taxon>Streptophyta</taxon>
        <taxon>Embryophyta</taxon>
        <taxon>Tracheophyta</taxon>
        <taxon>Spermatophyta</taxon>
        <taxon>Magnoliopsida</taxon>
        <taxon>Liliopsida</taxon>
        <taxon>Poales</taxon>
        <taxon>Poaceae</taxon>
        <taxon>PACMAD clade</taxon>
        <taxon>Panicoideae</taxon>
        <taxon>Andropogonodae</taxon>
        <taxon>Paspaleae</taxon>
        <taxon>Paspalinae</taxon>
        <taxon>Paspalum</taxon>
    </lineage>
</organism>
<dbReference type="EMBL" id="CP144748">
    <property type="protein sequence ID" value="WVZ71081.1"/>
    <property type="molecule type" value="Genomic_DNA"/>
</dbReference>